<evidence type="ECO:0000256" key="4">
    <source>
        <dbReference type="ARBA" id="ARBA00022989"/>
    </source>
</evidence>
<dbReference type="InterPro" id="IPR003918">
    <property type="entry name" value="NADH_UbQ_OxRdtase"/>
</dbReference>
<dbReference type="InterPro" id="IPR001516">
    <property type="entry name" value="Proton_antipo_N"/>
</dbReference>
<feature type="transmembrane region" description="Helical" evidence="7">
    <location>
        <begin position="163"/>
        <end position="184"/>
    </location>
</feature>
<evidence type="ECO:0000256" key="1">
    <source>
        <dbReference type="ARBA" id="ARBA00004651"/>
    </source>
</evidence>
<evidence type="ECO:0000259" key="8">
    <source>
        <dbReference type="Pfam" id="PF00361"/>
    </source>
</evidence>
<keyword evidence="5" id="KW-0560">Oxidoreductase</keyword>
<keyword evidence="3 7" id="KW-0812">Transmembrane</keyword>
<accession>A0A3B0V7N8</accession>
<dbReference type="InterPro" id="IPR052175">
    <property type="entry name" value="ComplexI-like_HydComp"/>
</dbReference>
<reference evidence="10" key="1">
    <citation type="submission" date="2018-06" db="EMBL/GenBank/DDBJ databases">
        <authorList>
            <person name="Zhirakovskaya E."/>
        </authorList>
    </citation>
    <scope>NUCLEOTIDE SEQUENCE</scope>
</reference>
<dbReference type="Pfam" id="PF00361">
    <property type="entry name" value="Proton_antipo_M"/>
    <property type="match status" value="1"/>
</dbReference>
<dbReference type="GO" id="GO:0042773">
    <property type="term" value="P:ATP synthesis coupled electron transport"/>
    <property type="evidence" value="ECO:0007669"/>
    <property type="project" value="InterPro"/>
</dbReference>
<feature type="transmembrane region" description="Helical" evidence="7">
    <location>
        <begin position="6"/>
        <end position="25"/>
    </location>
</feature>
<feature type="transmembrane region" description="Helical" evidence="7">
    <location>
        <begin position="76"/>
        <end position="96"/>
    </location>
</feature>
<dbReference type="GO" id="GO:0005886">
    <property type="term" value="C:plasma membrane"/>
    <property type="evidence" value="ECO:0007669"/>
    <property type="project" value="UniProtKB-SubCell"/>
</dbReference>
<sequence length="267" mass="29111">MDNFSFSLILISAGGALPLLLTGRFRLMKSSAVLLISGGCLLGLMSALNLLYQPQAAIAVYPLLHSFSLSLKIDRLSAFFLLPIFVISPLAALYSYNYLEDPSRSLRVAVNYFFYALLTVSMALVACADNIITFALAWELMSLSSFFLVIYDFEKSRARRAGYLYFVFAQAGAMAIFTAFALIYSHTGSMDFAAFTSVPNPAKALIFTLAFIGFGSKAGIIPLHVWLPHAHPAAPSHVSAIMSGVMIKLGVYGILRMYILLQPPGAY</sequence>
<dbReference type="GO" id="GO:0008137">
    <property type="term" value="F:NADH dehydrogenase (ubiquinone) activity"/>
    <property type="evidence" value="ECO:0007669"/>
    <property type="project" value="InterPro"/>
</dbReference>
<dbReference type="EMBL" id="UOEX01000292">
    <property type="protein sequence ID" value="VAW39648.1"/>
    <property type="molecule type" value="Genomic_DNA"/>
</dbReference>
<keyword evidence="2" id="KW-1003">Cell membrane</keyword>
<name>A0A3B0V7N8_9ZZZZ</name>
<evidence type="ECO:0000256" key="5">
    <source>
        <dbReference type="ARBA" id="ARBA00023002"/>
    </source>
</evidence>
<evidence type="ECO:0000256" key="3">
    <source>
        <dbReference type="ARBA" id="ARBA00022692"/>
    </source>
</evidence>
<evidence type="ECO:0000256" key="7">
    <source>
        <dbReference type="SAM" id="Phobius"/>
    </source>
</evidence>
<feature type="transmembrane region" description="Helical" evidence="7">
    <location>
        <begin position="204"/>
        <end position="227"/>
    </location>
</feature>
<evidence type="ECO:0000256" key="2">
    <source>
        <dbReference type="ARBA" id="ARBA00022475"/>
    </source>
</evidence>
<keyword evidence="4 7" id="KW-1133">Transmembrane helix</keyword>
<feature type="transmembrane region" description="Helical" evidence="7">
    <location>
        <begin position="32"/>
        <end position="52"/>
    </location>
</feature>
<protein>
    <submittedName>
        <fullName evidence="10">Hydrogenase-4 component B</fullName>
    </submittedName>
</protein>
<dbReference type="InterPro" id="IPR001750">
    <property type="entry name" value="ND/Mrp_TM"/>
</dbReference>
<feature type="transmembrane region" description="Helical" evidence="7">
    <location>
        <begin position="239"/>
        <end position="261"/>
    </location>
</feature>
<evidence type="ECO:0000256" key="6">
    <source>
        <dbReference type="ARBA" id="ARBA00023136"/>
    </source>
</evidence>
<dbReference type="PRINTS" id="PR01437">
    <property type="entry name" value="NUOXDRDTASE4"/>
</dbReference>
<gene>
    <name evidence="10" type="ORF">MNBD_DELTA03-157</name>
</gene>
<organism evidence="10">
    <name type="scientific">hydrothermal vent metagenome</name>
    <dbReference type="NCBI Taxonomy" id="652676"/>
    <lineage>
        <taxon>unclassified sequences</taxon>
        <taxon>metagenomes</taxon>
        <taxon>ecological metagenomes</taxon>
    </lineage>
</organism>
<proteinExistence type="predicted"/>
<dbReference type="PANTHER" id="PTHR42682:SF3">
    <property type="entry name" value="FORMATE HYDROGENLYASE SUBUNIT 3-RELATED"/>
    <property type="match status" value="1"/>
</dbReference>
<dbReference type="AlphaFoldDB" id="A0A3B0V7N8"/>
<feature type="transmembrane region" description="Helical" evidence="7">
    <location>
        <begin position="131"/>
        <end position="151"/>
    </location>
</feature>
<dbReference type="GO" id="GO:0016491">
    <property type="term" value="F:oxidoreductase activity"/>
    <property type="evidence" value="ECO:0007669"/>
    <property type="project" value="UniProtKB-KW"/>
</dbReference>
<comment type="subcellular location">
    <subcellularLocation>
        <location evidence="1">Cell membrane</location>
        <topology evidence="1">Multi-pass membrane protein</topology>
    </subcellularLocation>
</comment>
<dbReference type="PANTHER" id="PTHR42682">
    <property type="entry name" value="HYDROGENASE-4 COMPONENT F"/>
    <property type="match status" value="1"/>
</dbReference>
<keyword evidence="6 7" id="KW-0472">Membrane</keyword>
<feature type="non-terminal residue" evidence="10">
    <location>
        <position position="267"/>
    </location>
</feature>
<feature type="domain" description="NADH-Ubiquinone oxidoreductase (complex I) chain 5 N-terminal" evidence="9">
    <location>
        <begin position="66"/>
        <end position="101"/>
    </location>
</feature>
<evidence type="ECO:0000313" key="10">
    <source>
        <dbReference type="EMBL" id="VAW39648.1"/>
    </source>
</evidence>
<feature type="transmembrane region" description="Helical" evidence="7">
    <location>
        <begin position="108"/>
        <end position="125"/>
    </location>
</feature>
<feature type="domain" description="NADH:quinone oxidoreductase/Mrp antiporter transmembrane" evidence="8">
    <location>
        <begin position="128"/>
        <end position="262"/>
    </location>
</feature>
<evidence type="ECO:0000259" key="9">
    <source>
        <dbReference type="Pfam" id="PF00662"/>
    </source>
</evidence>
<dbReference type="Pfam" id="PF00662">
    <property type="entry name" value="Proton_antipo_N"/>
    <property type="match status" value="1"/>
</dbReference>